<evidence type="ECO:0000313" key="2">
    <source>
        <dbReference type="Proteomes" id="UP001222027"/>
    </source>
</evidence>
<dbReference type="Proteomes" id="UP001222027">
    <property type="component" value="Unassembled WGS sequence"/>
</dbReference>
<gene>
    <name evidence="1" type="ORF">OPV22_001140</name>
</gene>
<proteinExistence type="predicted"/>
<organism evidence="1 2">
    <name type="scientific">Ensete ventricosum</name>
    <name type="common">Abyssinian banana</name>
    <name type="synonym">Musa ensete</name>
    <dbReference type="NCBI Taxonomy" id="4639"/>
    <lineage>
        <taxon>Eukaryota</taxon>
        <taxon>Viridiplantae</taxon>
        <taxon>Streptophyta</taxon>
        <taxon>Embryophyta</taxon>
        <taxon>Tracheophyta</taxon>
        <taxon>Spermatophyta</taxon>
        <taxon>Magnoliopsida</taxon>
        <taxon>Liliopsida</taxon>
        <taxon>Zingiberales</taxon>
        <taxon>Musaceae</taxon>
        <taxon>Ensete</taxon>
    </lineage>
</organism>
<keyword evidence="2" id="KW-1185">Reference proteome</keyword>
<sequence>MENRAPVLLHSSFSFFFYLLGSGRWKTEHLFSSIPFGGPVQDCPHSLLPIKSGGPVQDCPFTTNSSSSLTTPTPFFHLVGLSRKHGKMQVAGLDMMNNQKQQPVVPGGWAKAKVPNKLG</sequence>
<accession>A0AAV8QI10</accession>
<dbReference type="AlphaFoldDB" id="A0AAV8QI10"/>
<dbReference type="EMBL" id="JAQQAF010000001">
    <property type="protein sequence ID" value="KAJ8510706.1"/>
    <property type="molecule type" value="Genomic_DNA"/>
</dbReference>
<protein>
    <submittedName>
        <fullName evidence="1">Uncharacterized protein</fullName>
    </submittedName>
</protein>
<reference evidence="1 2" key="1">
    <citation type="submission" date="2022-12" db="EMBL/GenBank/DDBJ databases">
        <title>Chromosome-scale assembly of the Ensete ventricosum genome.</title>
        <authorList>
            <person name="Dussert Y."/>
            <person name="Stocks J."/>
            <person name="Wendawek A."/>
            <person name="Woldeyes F."/>
            <person name="Nichols R.A."/>
            <person name="Borrell J.S."/>
        </authorList>
    </citation>
    <scope>NUCLEOTIDE SEQUENCE [LARGE SCALE GENOMIC DNA]</scope>
    <source>
        <strain evidence="2">cv. Maze</strain>
        <tissue evidence="1">Seeds</tissue>
    </source>
</reference>
<comment type="caution">
    <text evidence="1">The sequence shown here is derived from an EMBL/GenBank/DDBJ whole genome shotgun (WGS) entry which is preliminary data.</text>
</comment>
<evidence type="ECO:0000313" key="1">
    <source>
        <dbReference type="EMBL" id="KAJ8510706.1"/>
    </source>
</evidence>
<name>A0AAV8QI10_ENSVE</name>